<dbReference type="GO" id="GO:0005829">
    <property type="term" value="C:cytosol"/>
    <property type="evidence" value="ECO:0007669"/>
    <property type="project" value="TreeGrafter"/>
</dbReference>
<evidence type="ECO:0000259" key="2">
    <source>
        <dbReference type="Pfam" id="PF05378"/>
    </source>
</evidence>
<dbReference type="PANTHER" id="PTHR11365">
    <property type="entry name" value="5-OXOPROLINASE RELATED"/>
    <property type="match status" value="1"/>
</dbReference>
<dbReference type="GO" id="GO:0006749">
    <property type="term" value="P:glutathione metabolic process"/>
    <property type="evidence" value="ECO:0007669"/>
    <property type="project" value="TreeGrafter"/>
</dbReference>
<accession>A0A857JEQ4</accession>
<evidence type="ECO:0000313" key="4">
    <source>
        <dbReference type="EMBL" id="QHJ01279.1"/>
    </source>
</evidence>
<dbReference type="Proteomes" id="UP000464787">
    <property type="component" value="Chromosome"/>
</dbReference>
<reference evidence="4 5" key="1">
    <citation type="submission" date="2020-01" db="EMBL/GenBank/DDBJ databases">
        <title>Genome sequencing of strain KACC 21265.</title>
        <authorList>
            <person name="Heo J."/>
            <person name="Kim S.-J."/>
            <person name="Kim J.-S."/>
            <person name="Hong S.-B."/>
            <person name="Kwon S.-W."/>
        </authorList>
    </citation>
    <scope>NUCLEOTIDE SEQUENCE [LARGE SCALE GENOMIC DNA]</scope>
    <source>
        <strain evidence="4 5">KACC 21265</strain>
    </source>
</reference>
<evidence type="ECO:0000259" key="3">
    <source>
        <dbReference type="Pfam" id="PF19278"/>
    </source>
</evidence>
<dbReference type="Pfam" id="PF05378">
    <property type="entry name" value="Hydant_A_N"/>
    <property type="match status" value="1"/>
</dbReference>
<dbReference type="EMBL" id="CP047650">
    <property type="protein sequence ID" value="QHJ01279.1"/>
    <property type="molecule type" value="Genomic_DNA"/>
</dbReference>
<feature type="domain" description="Hydantoinase/oxoprolinase N-terminal" evidence="2">
    <location>
        <begin position="5"/>
        <end position="183"/>
    </location>
</feature>
<keyword evidence="5" id="KW-1185">Reference proteome</keyword>
<dbReference type="PANTHER" id="PTHR11365:SF23">
    <property type="entry name" value="HYPOTHETICAL 5-OXOPROLINASE (EUROFUNG)-RELATED"/>
    <property type="match status" value="1"/>
</dbReference>
<dbReference type="Pfam" id="PF01968">
    <property type="entry name" value="Hydantoinase_A"/>
    <property type="match status" value="1"/>
</dbReference>
<organism evidence="4 5">
    <name type="scientific">Xylophilus rhododendri</name>
    <dbReference type="NCBI Taxonomy" id="2697032"/>
    <lineage>
        <taxon>Bacteria</taxon>
        <taxon>Pseudomonadati</taxon>
        <taxon>Pseudomonadota</taxon>
        <taxon>Betaproteobacteria</taxon>
        <taxon>Burkholderiales</taxon>
        <taxon>Xylophilus</taxon>
    </lineage>
</organism>
<dbReference type="Pfam" id="PF19278">
    <property type="entry name" value="Hydant_A_C"/>
    <property type="match status" value="1"/>
</dbReference>
<sequence length="696" mass="73951">MSFEIAVDVGGTFTDLVLRQPGQETRHYKSSSTARIEEGILSGIGIIAADLGLERQQLLERCSDFACGTTAATNAVLEGKGARTALLCTEGFRDTLLIREGTRHDVLDLYVDYPQPYVPRHLTHGIRERVNAEGGVEIPVDAEQVRAVARQLREQGVEAVAVCLLWSFLRPDHEELVGKLVAAELPGVPISLSHQVNPTLREYRRASAVSLDASLKPIVRDRIGKLESSLRQAGFAGNLSFVTSNGGRASSEEVMGKPVYLCLSGPSAAPRAASSLAQAGARDSRDVIAVDMGGTSFDVSIVVGGRIPTHREGVIDGHMFGVPSVDVKTIGAGGGSIARVDAGGFIHVGPHSAGAFPGPACYGRGGTLPTVTDANLARGLLNPHNFAGGQFALSVENARRAIEEHVAGPLGLSVEDAASLIGLAAEQSMVAAIEDITVRRGIDARRFVMVSGGAAGGLHSAEIAREMGMGTVLFPQASGVLSAYGIAIGDFSFNFTRSFYAISSAFNFEGLGIVLEGLVAEGRSFLERMQVPAQRQRLAFSVQARYAGQIWEITLPLDGERLQGEAALAALVARFHALHEQLYAVRAEHDAVEFIEWDLLAVGERPALSLVEPEPVGADATARARELRTVSLGRPARPIQVPVYERAALFAGAVLPGPALVEDPLFTCLIPEACTGRYTADRTLIVDIHPLAPQRH</sequence>
<evidence type="ECO:0000259" key="1">
    <source>
        <dbReference type="Pfam" id="PF01968"/>
    </source>
</evidence>
<feature type="domain" description="Acetophenone carboxylase-like C-terminal" evidence="3">
    <location>
        <begin position="533"/>
        <end position="675"/>
    </location>
</feature>
<dbReference type="InterPro" id="IPR008040">
    <property type="entry name" value="Hydant_A_N"/>
</dbReference>
<evidence type="ECO:0000313" key="5">
    <source>
        <dbReference type="Proteomes" id="UP000464787"/>
    </source>
</evidence>
<dbReference type="GO" id="GO:0017168">
    <property type="term" value="F:5-oxoprolinase (ATP-hydrolyzing) activity"/>
    <property type="evidence" value="ECO:0007669"/>
    <property type="project" value="TreeGrafter"/>
</dbReference>
<dbReference type="AlphaFoldDB" id="A0A857JEQ4"/>
<dbReference type="InterPro" id="IPR045079">
    <property type="entry name" value="Oxoprolinase-like"/>
</dbReference>
<dbReference type="InterPro" id="IPR002821">
    <property type="entry name" value="Hydantoinase_A"/>
</dbReference>
<name>A0A857JEQ4_9BURK</name>
<dbReference type="KEGG" id="xyk:GT347_26790"/>
<dbReference type="InterPro" id="IPR049517">
    <property type="entry name" value="ACX-like_C"/>
</dbReference>
<gene>
    <name evidence="4" type="ORF">GT347_26790</name>
</gene>
<dbReference type="RefSeq" id="WP_160555087.1">
    <property type="nucleotide sequence ID" value="NZ_CP047650.1"/>
</dbReference>
<feature type="domain" description="Hydantoinase A/oxoprolinase" evidence="1">
    <location>
        <begin position="205"/>
        <end position="491"/>
    </location>
</feature>
<proteinExistence type="predicted"/>
<protein>
    <submittedName>
        <fullName evidence="4">Hydantoinase/oxoprolinase family protein</fullName>
    </submittedName>
</protein>